<evidence type="ECO:0000313" key="2">
    <source>
        <dbReference type="Proteomes" id="UP000179807"/>
    </source>
</evidence>
<protein>
    <recommendedName>
        <fullName evidence="3">Mitochondrial import inner membrane translocase subunit Tim17 family protein</fullName>
    </recommendedName>
</protein>
<comment type="caution">
    <text evidence="1">The sequence shown here is derived from an EMBL/GenBank/DDBJ whole genome shotgun (WGS) entry which is preliminary data.</text>
</comment>
<dbReference type="RefSeq" id="XP_068348247.1">
    <property type="nucleotide sequence ID" value="XM_068512182.1"/>
</dbReference>
<reference evidence="1" key="1">
    <citation type="submission" date="2016-10" db="EMBL/GenBank/DDBJ databases">
        <authorList>
            <person name="Benchimol M."/>
            <person name="Almeida L.G."/>
            <person name="Vasconcelos A.T."/>
            <person name="Perreira-Neves A."/>
            <person name="Rosa I.A."/>
            <person name="Tasca T."/>
            <person name="Bogo M.R."/>
            <person name="de Souza W."/>
        </authorList>
    </citation>
    <scope>NUCLEOTIDE SEQUENCE [LARGE SCALE GENOMIC DNA]</scope>
    <source>
        <strain evidence="1">K</strain>
    </source>
</reference>
<dbReference type="OrthoDB" id="10263253at2759"/>
<sequence length="179" mass="19907">MLNFFTFRINLSSYEIQNSFYMSSNKLTKDQLSEIVKMQLIYEKNTDVRPVTEMAKDLPFKMIKNVGITTTLGSALTFGSSVYSFRRLDIATKDVKTALPFLTSFSCIDFGINYTLTKATGRKAPDRWISVTSSAAAGATVGYVFGNRRARPTIAGGVIGMAYGYLRNTPLQLFGIEPF</sequence>
<dbReference type="AlphaFoldDB" id="A0A1J4J7A5"/>
<accession>A0A1J4J7A5</accession>
<dbReference type="Proteomes" id="UP000179807">
    <property type="component" value="Unassembled WGS sequence"/>
</dbReference>
<gene>
    <name evidence="1" type="ORF">TRFO_38656</name>
</gene>
<dbReference type="EMBL" id="MLAK01001262">
    <property type="protein sequence ID" value="OHS95110.1"/>
    <property type="molecule type" value="Genomic_DNA"/>
</dbReference>
<evidence type="ECO:0000313" key="1">
    <source>
        <dbReference type="EMBL" id="OHS95110.1"/>
    </source>
</evidence>
<proteinExistence type="predicted"/>
<name>A0A1J4J7A5_9EUKA</name>
<dbReference type="VEuPathDB" id="TrichDB:TRFO_38656"/>
<evidence type="ECO:0008006" key="3">
    <source>
        <dbReference type="Google" id="ProtNLM"/>
    </source>
</evidence>
<organism evidence="1 2">
    <name type="scientific">Tritrichomonas foetus</name>
    <dbReference type="NCBI Taxonomy" id="1144522"/>
    <lineage>
        <taxon>Eukaryota</taxon>
        <taxon>Metamonada</taxon>
        <taxon>Parabasalia</taxon>
        <taxon>Tritrichomonadida</taxon>
        <taxon>Tritrichomonadidae</taxon>
        <taxon>Tritrichomonas</taxon>
    </lineage>
</organism>
<dbReference type="GeneID" id="94846886"/>
<keyword evidence="2" id="KW-1185">Reference proteome</keyword>